<comment type="caution">
    <text evidence="1">The sequence shown here is derived from an EMBL/GenBank/DDBJ whole genome shotgun (WGS) entry which is preliminary data.</text>
</comment>
<evidence type="ECO:0000313" key="2">
    <source>
        <dbReference type="Proteomes" id="UP000782312"/>
    </source>
</evidence>
<dbReference type="EMBL" id="JACPUR010000010">
    <property type="protein sequence ID" value="MBI3126725.1"/>
    <property type="molecule type" value="Genomic_DNA"/>
</dbReference>
<gene>
    <name evidence="1" type="ORF">HYZ11_03880</name>
</gene>
<organism evidence="1 2">
    <name type="scientific">Tectimicrobiota bacterium</name>
    <dbReference type="NCBI Taxonomy" id="2528274"/>
    <lineage>
        <taxon>Bacteria</taxon>
        <taxon>Pseudomonadati</taxon>
        <taxon>Nitrospinota/Tectimicrobiota group</taxon>
        <taxon>Candidatus Tectimicrobiota</taxon>
    </lineage>
</organism>
<protein>
    <submittedName>
        <fullName evidence="1">Uncharacterized protein</fullName>
    </submittedName>
</protein>
<dbReference type="AlphaFoldDB" id="A0A932HYM7"/>
<reference evidence="1" key="1">
    <citation type="submission" date="2020-07" db="EMBL/GenBank/DDBJ databases">
        <title>Huge and variable diversity of episymbiotic CPR bacteria and DPANN archaea in groundwater ecosystems.</title>
        <authorList>
            <person name="He C.Y."/>
            <person name="Keren R."/>
            <person name="Whittaker M."/>
            <person name="Farag I.F."/>
            <person name="Doudna J."/>
            <person name="Cate J.H.D."/>
            <person name="Banfield J.F."/>
        </authorList>
    </citation>
    <scope>NUCLEOTIDE SEQUENCE</scope>
    <source>
        <strain evidence="1">NC_groundwater_763_Ag_S-0.2um_68_21</strain>
    </source>
</reference>
<evidence type="ECO:0000313" key="1">
    <source>
        <dbReference type="EMBL" id="MBI3126725.1"/>
    </source>
</evidence>
<proteinExistence type="predicted"/>
<sequence length="110" mass="12077">MNELSARILRGDILKSLYYQGAFRAEAAVGSFLLWSALREAGHREEGEALSRATLERFVDELAGRGLLRKSVPNALGRLLTDYEVHLTRKGRGLLEGALPEAADILVGEL</sequence>
<accession>A0A932HYM7</accession>
<name>A0A932HYM7_UNCTE</name>
<dbReference type="Proteomes" id="UP000782312">
    <property type="component" value="Unassembled WGS sequence"/>
</dbReference>